<dbReference type="Proteomes" id="UP001241472">
    <property type="component" value="Unassembled WGS sequence"/>
</dbReference>
<dbReference type="RefSeq" id="WP_306839282.1">
    <property type="nucleotide sequence ID" value="NZ_JAUSRF010000022.1"/>
</dbReference>
<sequence>MALEDDYSQGIEAAIIATGQIQTRAKAVVMLAEDSHNEVALAFAQSAVDASELAMENFQSAILFIQESDKTEHLSKQASASLQLSEAELVRAENALGLRA</sequence>
<organism evidence="1 2">
    <name type="scientific">Neorhizobium huautlense</name>
    <dbReference type="NCBI Taxonomy" id="67774"/>
    <lineage>
        <taxon>Bacteria</taxon>
        <taxon>Pseudomonadati</taxon>
        <taxon>Pseudomonadota</taxon>
        <taxon>Alphaproteobacteria</taxon>
        <taxon>Hyphomicrobiales</taxon>
        <taxon>Rhizobiaceae</taxon>
        <taxon>Rhizobium/Agrobacterium group</taxon>
        <taxon>Neorhizobium</taxon>
    </lineage>
</organism>
<name>A0ABT9PZZ0_9HYPH</name>
<evidence type="ECO:0000313" key="2">
    <source>
        <dbReference type="Proteomes" id="UP001241472"/>
    </source>
</evidence>
<reference evidence="1 2" key="1">
    <citation type="submission" date="2023-07" db="EMBL/GenBank/DDBJ databases">
        <title>Sorghum-associated microbial communities from plants grown in Nebraska, USA.</title>
        <authorList>
            <person name="Schachtman D."/>
        </authorList>
    </citation>
    <scope>NUCLEOTIDE SEQUENCE [LARGE SCALE GENOMIC DNA]</scope>
    <source>
        <strain evidence="1 2">DS1307</strain>
    </source>
</reference>
<proteinExistence type="predicted"/>
<keyword evidence="2" id="KW-1185">Reference proteome</keyword>
<dbReference type="EMBL" id="JAUSRF010000022">
    <property type="protein sequence ID" value="MDP9840044.1"/>
    <property type="molecule type" value="Genomic_DNA"/>
</dbReference>
<comment type="caution">
    <text evidence="1">The sequence shown here is derived from an EMBL/GenBank/DDBJ whole genome shotgun (WGS) entry which is preliminary data.</text>
</comment>
<accession>A0ABT9PZZ0</accession>
<evidence type="ECO:0008006" key="3">
    <source>
        <dbReference type="Google" id="ProtNLM"/>
    </source>
</evidence>
<evidence type="ECO:0000313" key="1">
    <source>
        <dbReference type="EMBL" id="MDP9840044.1"/>
    </source>
</evidence>
<protein>
    <recommendedName>
        <fullName evidence="3">DUF892 family protein</fullName>
    </recommendedName>
</protein>
<gene>
    <name evidence="1" type="ORF">J2T09_004824</name>
</gene>